<dbReference type="Proteomes" id="UP001049176">
    <property type="component" value="Chromosome 11"/>
</dbReference>
<dbReference type="GeneID" id="66072119"/>
<feature type="compositionally biased region" description="Basic and acidic residues" evidence="1">
    <location>
        <begin position="168"/>
        <end position="180"/>
    </location>
</feature>
<gene>
    <name evidence="2" type="ORF">E1B28_003043</name>
</gene>
<dbReference type="AlphaFoldDB" id="A0A9P7RLQ8"/>
<dbReference type="RefSeq" id="XP_043001951.1">
    <property type="nucleotide sequence ID" value="XM_043159996.1"/>
</dbReference>
<feature type="compositionally biased region" description="Low complexity" evidence="1">
    <location>
        <begin position="240"/>
        <end position="255"/>
    </location>
</feature>
<feature type="compositionally biased region" description="Low complexity" evidence="1">
    <location>
        <begin position="223"/>
        <end position="232"/>
    </location>
</feature>
<protein>
    <submittedName>
        <fullName evidence="2">Uncharacterized protein</fullName>
    </submittedName>
</protein>
<name>A0A9P7RLQ8_9AGAR</name>
<feature type="region of interest" description="Disordered" evidence="1">
    <location>
        <begin position="106"/>
        <end position="256"/>
    </location>
</feature>
<accession>A0A9P7RLQ8</accession>
<dbReference type="OrthoDB" id="3269515at2759"/>
<feature type="region of interest" description="Disordered" evidence="1">
    <location>
        <begin position="308"/>
        <end position="336"/>
    </location>
</feature>
<keyword evidence="3" id="KW-1185">Reference proteome</keyword>
<reference evidence="2" key="1">
    <citation type="journal article" date="2021" name="Genome Biol. Evol.">
        <title>The assembled and annotated genome of the fairy-ring fungus Marasmius oreades.</title>
        <authorList>
            <person name="Hiltunen M."/>
            <person name="Ament-Velasquez S.L."/>
            <person name="Johannesson H."/>
        </authorList>
    </citation>
    <scope>NUCLEOTIDE SEQUENCE</scope>
    <source>
        <strain evidence="2">03SP1</strain>
    </source>
</reference>
<comment type="caution">
    <text evidence="2">The sequence shown here is derived from an EMBL/GenBank/DDBJ whole genome shotgun (WGS) entry which is preliminary data.</text>
</comment>
<dbReference type="KEGG" id="more:E1B28_003043"/>
<evidence type="ECO:0000313" key="2">
    <source>
        <dbReference type="EMBL" id="KAG7085480.1"/>
    </source>
</evidence>
<evidence type="ECO:0000256" key="1">
    <source>
        <dbReference type="SAM" id="MobiDB-lite"/>
    </source>
</evidence>
<evidence type="ECO:0000313" key="3">
    <source>
        <dbReference type="Proteomes" id="UP001049176"/>
    </source>
</evidence>
<dbReference type="EMBL" id="CM032191">
    <property type="protein sequence ID" value="KAG7085480.1"/>
    <property type="molecule type" value="Genomic_DNA"/>
</dbReference>
<organism evidence="2 3">
    <name type="scientific">Marasmius oreades</name>
    <name type="common">fairy-ring Marasmius</name>
    <dbReference type="NCBI Taxonomy" id="181124"/>
    <lineage>
        <taxon>Eukaryota</taxon>
        <taxon>Fungi</taxon>
        <taxon>Dikarya</taxon>
        <taxon>Basidiomycota</taxon>
        <taxon>Agaricomycotina</taxon>
        <taxon>Agaricomycetes</taxon>
        <taxon>Agaricomycetidae</taxon>
        <taxon>Agaricales</taxon>
        <taxon>Marasmiineae</taxon>
        <taxon>Marasmiaceae</taxon>
        <taxon>Marasmius</taxon>
    </lineage>
</organism>
<sequence>MWLYLPKALLSCAILQVPHFQFPTWPLLIDVDLELGRSFVSYTTSSVIPFVVLFFAHHLMADLTILSSAPTYPLSNDSQSGVYTTFTPGASSSRFSLGLSLTDLPTTLGREGSDDTASASEPSEDGDGHETDDTSSLSSVDDMQVKPMANDSSRGRAKMTESRSGGFGKRERLIAVDSEKTPTATTIPHSPPPSSPALESHITLLPPTQRGRQQYQRHRPTRSRSAPPSSKPEYAQDGETTPTASYTPASSASASQMSFEQYSTYETHRPLRRSRTTFTYNSGLSTPSSIFVSTPPWARDYGVTMGGELLKPPPPLHRPTTFWRRTPRSGVTSSSYSPSSHVIRRSTFVAAGLPFERPMADLSALCVESRMRSSLEEKRTAKLNDVFWEVIVER</sequence>
<proteinExistence type="predicted"/>